<comment type="catalytic activity">
    <reaction evidence="3">
        <text>O-phospho-L-serine + H2O = L-serine + phosphate</text>
        <dbReference type="Rhea" id="RHEA:21208"/>
        <dbReference type="ChEBI" id="CHEBI:15377"/>
        <dbReference type="ChEBI" id="CHEBI:33384"/>
        <dbReference type="ChEBI" id="CHEBI:43474"/>
        <dbReference type="ChEBI" id="CHEBI:57524"/>
        <dbReference type="EC" id="3.1.3.3"/>
    </reaction>
</comment>
<protein>
    <recommendedName>
        <fullName evidence="3">Phosphoserine phosphatase</fullName>
        <shortName evidence="3">PSP</shortName>
        <ecNumber evidence="3">3.1.3.3</ecNumber>
    </recommendedName>
</protein>
<dbReference type="InterPro" id="IPR051400">
    <property type="entry name" value="HAD-like_hydrolase"/>
</dbReference>
<comment type="catalytic activity">
    <reaction evidence="3">
        <text>O-phospho-D-serine + H2O = D-serine + phosphate</text>
        <dbReference type="Rhea" id="RHEA:24873"/>
        <dbReference type="ChEBI" id="CHEBI:15377"/>
        <dbReference type="ChEBI" id="CHEBI:35247"/>
        <dbReference type="ChEBI" id="CHEBI:43474"/>
        <dbReference type="ChEBI" id="CHEBI:58680"/>
        <dbReference type="EC" id="3.1.3.3"/>
    </reaction>
</comment>
<dbReference type="InterPro" id="IPR023214">
    <property type="entry name" value="HAD_sf"/>
</dbReference>
<dbReference type="InterPro" id="IPR044266">
    <property type="entry name" value="PSP_YsaA"/>
</dbReference>
<dbReference type="PANTHER" id="PTHR46470">
    <property type="entry name" value="N-ACYLNEURAMINATE-9-PHOSPHATASE"/>
    <property type="match status" value="1"/>
</dbReference>
<keyword evidence="3" id="KW-0170">Cobalt</keyword>
<evidence type="ECO:0000313" key="5">
    <source>
        <dbReference type="Proteomes" id="UP001501459"/>
    </source>
</evidence>
<evidence type="ECO:0000256" key="1">
    <source>
        <dbReference type="ARBA" id="ARBA00022801"/>
    </source>
</evidence>
<dbReference type="GO" id="GO:0016787">
    <property type="term" value="F:hydrolase activity"/>
    <property type="evidence" value="ECO:0007669"/>
    <property type="project" value="UniProtKB-KW"/>
</dbReference>
<comment type="function">
    <text evidence="3">Catalyzes the last step of the phosphorylated serine biosynthetic pathway, i.e. dephosphorylation of O-phospho-L-serine to form L-serine.</text>
</comment>
<keyword evidence="3" id="KW-0718">Serine biosynthesis</keyword>
<dbReference type="RefSeq" id="WP_343752350.1">
    <property type="nucleotide sequence ID" value="NZ_BAAADM010000041.1"/>
</dbReference>
<dbReference type="SFLD" id="SFLDG01129">
    <property type="entry name" value="C1.5:_HAD__Beta-PGM__Phosphata"/>
    <property type="match status" value="1"/>
</dbReference>
<dbReference type="CDD" id="cd04305">
    <property type="entry name" value="HAD_Neu5Ac-Pase_like"/>
    <property type="match status" value="1"/>
</dbReference>
<dbReference type="Gene3D" id="1.20.120.710">
    <property type="entry name" value="Haloacid dehalogenase hydrolase-like domain"/>
    <property type="match status" value="1"/>
</dbReference>
<accession>A0ABN0Z9F7</accession>
<comment type="caution">
    <text evidence="4">The sequence shown here is derived from an EMBL/GenBank/DDBJ whole genome shotgun (WGS) entry which is preliminary data.</text>
</comment>
<proteinExistence type="inferred from homology"/>
<dbReference type="SUPFAM" id="SSF56784">
    <property type="entry name" value="HAD-like"/>
    <property type="match status" value="1"/>
</dbReference>
<dbReference type="NCBIfam" id="TIGR01549">
    <property type="entry name" value="HAD-SF-IA-v1"/>
    <property type="match status" value="1"/>
</dbReference>
<dbReference type="Gene3D" id="3.40.50.1000">
    <property type="entry name" value="HAD superfamily/HAD-like"/>
    <property type="match status" value="1"/>
</dbReference>
<comment type="pathway">
    <text evidence="3">Amino-acid biosynthesis; L-serine biosynthesis; L-serine from 3-phospho-D-glycerate: step 3/3.</text>
</comment>
<dbReference type="PANTHER" id="PTHR46470:SF3">
    <property type="entry name" value="N-ACYLNEURAMINATE-9-PHOSPHATASE"/>
    <property type="match status" value="1"/>
</dbReference>
<dbReference type="Proteomes" id="UP001501459">
    <property type="component" value="Unassembled WGS sequence"/>
</dbReference>
<evidence type="ECO:0000256" key="3">
    <source>
        <dbReference type="HAMAP-Rule" id="MF_02240"/>
    </source>
</evidence>
<reference evidence="4 5" key="1">
    <citation type="journal article" date="2019" name="Int. J. Syst. Evol. Microbiol.">
        <title>The Global Catalogue of Microorganisms (GCM) 10K type strain sequencing project: providing services to taxonomists for standard genome sequencing and annotation.</title>
        <authorList>
            <consortium name="The Broad Institute Genomics Platform"/>
            <consortium name="The Broad Institute Genome Sequencing Center for Infectious Disease"/>
            <person name="Wu L."/>
            <person name="Ma J."/>
        </authorList>
    </citation>
    <scope>NUCLEOTIDE SEQUENCE [LARGE SCALE GENOMIC DNA]</scope>
    <source>
        <strain evidence="4 5">JCM 12149</strain>
    </source>
</reference>
<dbReference type="SFLD" id="SFLDG01135">
    <property type="entry name" value="C1.5.6:_HAD__Beta-PGM__Phospha"/>
    <property type="match status" value="1"/>
</dbReference>
<gene>
    <name evidence="4" type="ORF">GCM10008983_16350</name>
</gene>
<keyword evidence="5" id="KW-1185">Reference proteome</keyword>
<dbReference type="HAMAP" id="MF_02240">
    <property type="entry name" value="PSP"/>
    <property type="match status" value="1"/>
</dbReference>
<dbReference type="NCBIfam" id="TIGR01509">
    <property type="entry name" value="HAD-SF-IA-v3"/>
    <property type="match status" value="1"/>
</dbReference>
<dbReference type="Pfam" id="PF00702">
    <property type="entry name" value="Hydrolase"/>
    <property type="match status" value="1"/>
</dbReference>
<dbReference type="SFLD" id="SFLDS00003">
    <property type="entry name" value="Haloacid_Dehalogenase"/>
    <property type="match status" value="1"/>
</dbReference>
<evidence type="ECO:0000256" key="2">
    <source>
        <dbReference type="ARBA" id="ARBA00022842"/>
    </source>
</evidence>
<evidence type="ECO:0000313" key="4">
    <source>
        <dbReference type="EMBL" id="GAA0440120.1"/>
    </source>
</evidence>
<organism evidence="4 5">
    <name type="scientific">Lentibacillus halophilus</name>
    <dbReference type="NCBI Taxonomy" id="295065"/>
    <lineage>
        <taxon>Bacteria</taxon>
        <taxon>Bacillati</taxon>
        <taxon>Bacillota</taxon>
        <taxon>Bacilli</taxon>
        <taxon>Bacillales</taxon>
        <taxon>Bacillaceae</taxon>
        <taxon>Lentibacillus</taxon>
    </lineage>
</organism>
<name>A0ABN0Z9F7_9BACI</name>
<keyword evidence="3" id="KW-0028">Amino-acid biosynthesis</keyword>
<keyword evidence="2 3" id="KW-0460">Magnesium</keyword>
<dbReference type="InterPro" id="IPR036412">
    <property type="entry name" value="HAD-like_sf"/>
</dbReference>
<dbReference type="InterPro" id="IPR006439">
    <property type="entry name" value="HAD-SF_hydro_IA"/>
</dbReference>
<dbReference type="EMBL" id="BAAADM010000041">
    <property type="protein sequence ID" value="GAA0440120.1"/>
    <property type="molecule type" value="Genomic_DNA"/>
</dbReference>
<comment type="similarity">
    <text evidence="3">Belongs to the HAD-like hydrolase superfamily.</text>
</comment>
<keyword evidence="1 3" id="KW-0378">Hydrolase</keyword>
<dbReference type="EC" id="3.1.3.3" evidence="3"/>
<comment type="cofactor">
    <cofactor evidence="3">
        <name>Mg(2+)</name>
        <dbReference type="ChEBI" id="CHEBI:18420"/>
    </cofactor>
    <cofactor evidence="3">
        <name>Co(2+)</name>
        <dbReference type="ChEBI" id="CHEBI:48828"/>
    </cofactor>
</comment>
<sequence>MLQAIMFDLDDTLIWDKKSVDEAFRVASEQAAQHYSIDPDVLTNKVKETARKLFSSYDTYSFTEMIGISPFEGLWGVFDDEGDSLQKLKELAPGYRKEAWTKGLTELGVDDPQLGSQLADTFKRERSTKQFVYDETFNVLDQLKGNYQLLLLTNGSPDLQWTKLHVTPELQSYFDHIVISGAFGKGKPDPSIFHHACHLLGVETDEALMIGDNLYSDILGASRAGVSSVWINHHNTDNNDVFPTYEIDRLGALSSIIDAHHKKTGR</sequence>